<evidence type="ECO:0000256" key="1">
    <source>
        <dbReference type="SAM" id="MobiDB-lite"/>
    </source>
</evidence>
<name>A0A8H8D6T4_AJECA</name>
<dbReference type="VEuPathDB" id="FungiDB:I7I52_00999"/>
<evidence type="ECO:0000313" key="2">
    <source>
        <dbReference type="EMBL" id="KAG5303109.1"/>
    </source>
</evidence>
<comment type="caution">
    <text evidence="2">The sequence shown here is derived from an EMBL/GenBank/DDBJ whole genome shotgun (WGS) entry which is preliminary data.</text>
</comment>
<dbReference type="EMBL" id="JAEVHI010000001">
    <property type="protein sequence ID" value="KAG5303109.1"/>
    <property type="molecule type" value="Genomic_DNA"/>
</dbReference>
<dbReference type="Proteomes" id="UP000670092">
    <property type="component" value="Unassembled WGS sequence"/>
</dbReference>
<sequence length="100" mass="10955">MFLPHNRGLWIVEQSAKKSDSKPENPGLNEKKLATEFSELRSMFGNSSGAGWAQADVQTSLTATRWLIFPRSLQQSSTKSNGRRTNDGGDARIEVGFLGG</sequence>
<proteinExistence type="predicted"/>
<accession>A0A8H8D6T4</accession>
<gene>
    <name evidence="2" type="ORF">I7I52_00999</name>
</gene>
<organism evidence="2 3">
    <name type="scientific">Ajellomyces capsulatus</name>
    <name type="common">Darling's disease fungus</name>
    <name type="synonym">Histoplasma capsulatum</name>
    <dbReference type="NCBI Taxonomy" id="5037"/>
    <lineage>
        <taxon>Eukaryota</taxon>
        <taxon>Fungi</taxon>
        <taxon>Dikarya</taxon>
        <taxon>Ascomycota</taxon>
        <taxon>Pezizomycotina</taxon>
        <taxon>Eurotiomycetes</taxon>
        <taxon>Eurotiomycetidae</taxon>
        <taxon>Onygenales</taxon>
        <taxon>Ajellomycetaceae</taxon>
        <taxon>Histoplasma</taxon>
    </lineage>
</organism>
<reference evidence="2 3" key="1">
    <citation type="submission" date="2021-01" db="EMBL/GenBank/DDBJ databases">
        <title>Chromosome-level genome assembly of a human fungal pathogen reveals clustering of transcriptionally co-regulated genes.</title>
        <authorList>
            <person name="Voorhies M."/>
            <person name="Cohen S."/>
            <person name="Shea T.P."/>
            <person name="Petrus S."/>
            <person name="Munoz J.F."/>
            <person name="Poplawski S."/>
            <person name="Goldman W.E."/>
            <person name="Michael T."/>
            <person name="Cuomo C.A."/>
            <person name="Sil A."/>
            <person name="Beyhan S."/>
        </authorList>
    </citation>
    <scope>NUCLEOTIDE SEQUENCE [LARGE SCALE GENOMIC DNA]</scope>
    <source>
        <strain evidence="2 3">G184AR</strain>
    </source>
</reference>
<feature type="region of interest" description="Disordered" evidence="1">
    <location>
        <begin position="73"/>
        <end position="100"/>
    </location>
</feature>
<evidence type="ECO:0000313" key="3">
    <source>
        <dbReference type="Proteomes" id="UP000670092"/>
    </source>
</evidence>
<protein>
    <submittedName>
        <fullName evidence="2">Uncharacterized protein</fullName>
    </submittedName>
</protein>
<feature type="compositionally biased region" description="Basic and acidic residues" evidence="1">
    <location>
        <begin position="84"/>
        <end position="93"/>
    </location>
</feature>
<dbReference type="AlphaFoldDB" id="A0A8H8D6T4"/>